<dbReference type="Proteomes" id="UP000033411">
    <property type="component" value="Unassembled WGS sequence"/>
</dbReference>
<dbReference type="InterPro" id="IPR009000">
    <property type="entry name" value="Transl_B-barrel_sf"/>
</dbReference>
<dbReference type="NCBIfam" id="TIGR00485">
    <property type="entry name" value="EF-Tu"/>
    <property type="match status" value="1"/>
</dbReference>
<dbReference type="PROSITE" id="PS51722">
    <property type="entry name" value="G_TR_2"/>
    <property type="match status" value="1"/>
</dbReference>
<keyword evidence="16" id="KW-1185">Reference proteome</keyword>
<dbReference type="Gene3D" id="3.40.50.300">
    <property type="entry name" value="P-loop containing nucleotide triphosphate hydrolases"/>
    <property type="match status" value="1"/>
</dbReference>
<protein>
    <recommendedName>
        <fullName evidence="9 13">Elongation factor Tu</fullName>
        <shortName evidence="13">EF-Tu</shortName>
        <ecNumber evidence="13">3.6.5.3</ecNumber>
    </recommendedName>
</protein>
<keyword evidence="5 13" id="KW-0378">Hydrolase</keyword>
<dbReference type="NCBIfam" id="NF009373">
    <property type="entry name" value="PRK12736.1"/>
    <property type="match status" value="1"/>
</dbReference>
<dbReference type="InterPro" id="IPR033720">
    <property type="entry name" value="EFTU_2"/>
</dbReference>
<comment type="caution">
    <text evidence="15">The sequence shown here is derived from an EMBL/GenBank/DDBJ whole genome shotgun (WGS) entry which is preliminary data.</text>
</comment>
<feature type="binding site" evidence="13">
    <location>
        <begin position="19"/>
        <end position="26"/>
    </location>
    <ligand>
        <name>GTP</name>
        <dbReference type="ChEBI" id="CHEBI:37565"/>
    </ligand>
</feature>
<gene>
    <name evidence="13 15" type="primary">tuf</name>
    <name evidence="15" type="ORF">WH87_04095</name>
</gene>
<dbReference type="Pfam" id="PF03143">
    <property type="entry name" value="GTP_EFTU_D3"/>
    <property type="match status" value="1"/>
</dbReference>
<comment type="function">
    <text evidence="13">GTP hydrolase that promotes the GTP-dependent binding of aminoacyl-tRNA to the A-site of ribosomes during protein biosynthesis.</text>
</comment>
<dbReference type="InterPro" id="IPR027417">
    <property type="entry name" value="P-loop_NTPase"/>
</dbReference>
<dbReference type="STRING" id="1293439.WH87_04095"/>
<dbReference type="GO" id="GO:0005525">
    <property type="term" value="F:GTP binding"/>
    <property type="evidence" value="ECO:0007669"/>
    <property type="project" value="UniProtKB-UniRule"/>
</dbReference>
<dbReference type="InterPro" id="IPR005225">
    <property type="entry name" value="Small_GTP-bd"/>
</dbReference>
<sequence length="396" mass="42910">MGKEKFSRNKPHCNIGTIGHVDHGKTSLTAAITKVLAEAGGAQFKDYASIDSAPEEKARGITINTSHVEYETANRHYAHVDCPGHADYVKNMITGAAQMDGAILVVSAADGPMPQTREHILLARQVGVPALVVFLNKCDMVDDPELLELVELEVRELLSSYEFPGDDIPIIKGSALAALEDSDKKLGHDAVLELMAAVDAYIPQPERPVDLPFLLPIEDVFSISGRGTVVTGRVERGIIKVGEEVEIVGIKATQKTTVTGVEMFRKLLDSGQAGDNVGALIRGIDRTQVERGQVLCKPGSVTPHTDFVAEAYILTKEEGGRHTPFFGNYRPQFYFRTTDVTGIVTLPEGTEMVMPGDNINMNVQLIVPIAMEEKLRFAIREGGRTVGAGVVAKILK</sequence>
<dbReference type="InterPro" id="IPR050055">
    <property type="entry name" value="EF-Tu_GTPase"/>
</dbReference>
<feature type="domain" description="Tr-type G" evidence="14">
    <location>
        <begin position="10"/>
        <end position="206"/>
    </location>
</feature>
<name>A0A0F5QEL9_9HYPH</name>
<dbReference type="SUPFAM" id="SSF50465">
    <property type="entry name" value="EF-Tu/eEF-1alpha/eIF2-gamma C-terminal domain"/>
    <property type="match status" value="1"/>
</dbReference>
<evidence type="ECO:0000313" key="15">
    <source>
        <dbReference type="EMBL" id="KKC39405.1"/>
    </source>
</evidence>
<keyword evidence="7 13" id="KW-0648">Protein biosynthesis</keyword>
<dbReference type="GO" id="GO:0003746">
    <property type="term" value="F:translation elongation factor activity"/>
    <property type="evidence" value="ECO:0007669"/>
    <property type="project" value="UniProtKB-UniRule"/>
</dbReference>
<accession>A0A0F5QEL9</accession>
<dbReference type="GO" id="GO:0005829">
    <property type="term" value="C:cytosol"/>
    <property type="evidence" value="ECO:0007669"/>
    <property type="project" value="TreeGrafter"/>
</dbReference>
<comment type="similarity">
    <text evidence="1 13">Belongs to the TRAFAC class translation factor GTPase superfamily. Classic translation factor GTPase family. EF-Tu/EF-1A subfamily.</text>
</comment>
<evidence type="ECO:0000256" key="9">
    <source>
        <dbReference type="ARBA" id="ARBA00029554"/>
    </source>
</evidence>
<comment type="function">
    <text evidence="10">May play an important regulatory role in cell growth and in the bacterial response to nutrient deprivation.</text>
</comment>
<dbReference type="HAMAP" id="MF_00118_B">
    <property type="entry name" value="EF_Tu_B"/>
    <property type="match status" value="1"/>
</dbReference>
<dbReference type="InterPro" id="IPR000795">
    <property type="entry name" value="T_Tr_GTP-bd_dom"/>
</dbReference>
<evidence type="ECO:0000256" key="12">
    <source>
        <dbReference type="ARBA" id="ARBA00064283"/>
    </source>
</evidence>
<dbReference type="CDD" id="cd03707">
    <property type="entry name" value="EFTU_III"/>
    <property type="match status" value="1"/>
</dbReference>
<evidence type="ECO:0000259" key="14">
    <source>
        <dbReference type="PROSITE" id="PS51722"/>
    </source>
</evidence>
<keyword evidence="6 13" id="KW-0460">Magnesium</keyword>
<dbReference type="InterPro" id="IPR009001">
    <property type="entry name" value="Transl_elong_EF1A/Init_IF2_C"/>
</dbReference>
<organism evidence="15 16">
    <name type="scientific">Devosia epidermidihirudinis</name>
    <dbReference type="NCBI Taxonomy" id="1293439"/>
    <lineage>
        <taxon>Bacteria</taxon>
        <taxon>Pseudomonadati</taxon>
        <taxon>Pseudomonadota</taxon>
        <taxon>Alphaproteobacteria</taxon>
        <taxon>Hyphomicrobiales</taxon>
        <taxon>Devosiaceae</taxon>
        <taxon>Devosia</taxon>
    </lineage>
</organism>
<feature type="binding site" evidence="13">
    <location>
        <begin position="136"/>
        <end position="139"/>
    </location>
    <ligand>
        <name>GTP</name>
        <dbReference type="ChEBI" id="CHEBI:37565"/>
    </ligand>
</feature>
<dbReference type="SUPFAM" id="SSF52540">
    <property type="entry name" value="P-loop containing nucleoside triphosphate hydrolases"/>
    <property type="match status" value="1"/>
</dbReference>
<evidence type="ECO:0000256" key="7">
    <source>
        <dbReference type="ARBA" id="ARBA00022917"/>
    </source>
</evidence>
<dbReference type="InterPro" id="IPR031157">
    <property type="entry name" value="G_TR_CS"/>
</dbReference>
<evidence type="ECO:0000256" key="8">
    <source>
        <dbReference type="ARBA" id="ARBA00023134"/>
    </source>
</evidence>
<dbReference type="FunFam" id="3.40.50.300:FF:000003">
    <property type="entry name" value="Elongation factor Tu"/>
    <property type="match status" value="1"/>
</dbReference>
<keyword evidence="3 13" id="KW-0547">Nucleotide-binding</keyword>
<dbReference type="EMBL" id="LANJ01000011">
    <property type="protein sequence ID" value="KKC39405.1"/>
    <property type="molecule type" value="Genomic_DNA"/>
</dbReference>
<dbReference type="Pfam" id="PF03144">
    <property type="entry name" value="GTP_EFTU_D2"/>
    <property type="match status" value="1"/>
</dbReference>
<dbReference type="NCBIfam" id="NF000766">
    <property type="entry name" value="PRK00049.1"/>
    <property type="match status" value="1"/>
</dbReference>
<keyword evidence="2 13" id="KW-0479">Metal-binding</keyword>
<keyword evidence="4 13" id="KW-0251">Elongation factor</keyword>
<proteinExistence type="inferred from homology"/>
<dbReference type="NCBIfam" id="TIGR00231">
    <property type="entry name" value="small_GTP"/>
    <property type="match status" value="1"/>
</dbReference>
<comment type="catalytic activity">
    <reaction evidence="13">
        <text>GTP + H2O = GDP + phosphate + H(+)</text>
        <dbReference type="Rhea" id="RHEA:19669"/>
        <dbReference type="ChEBI" id="CHEBI:15377"/>
        <dbReference type="ChEBI" id="CHEBI:15378"/>
        <dbReference type="ChEBI" id="CHEBI:37565"/>
        <dbReference type="ChEBI" id="CHEBI:43474"/>
        <dbReference type="ChEBI" id="CHEBI:58189"/>
        <dbReference type="EC" id="3.6.5.3"/>
    </reaction>
</comment>
<evidence type="ECO:0000256" key="11">
    <source>
        <dbReference type="ARBA" id="ARBA00063778"/>
    </source>
</evidence>
<dbReference type="PANTHER" id="PTHR43721:SF22">
    <property type="entry name" value="ELONGATION FACTOR TU, MITOCHONDRIAL"/>
    <property type="match status" value="1"/>
</dbReference>
<evidence type="ECO:0000256" key="6">
    <source>
        <dbReference type="ARBA" id="ARBA00022842"/>
    </source>
</evidence>
<dbReference type="InterPro" id="IPR041709">
    <property type="entry name" value="EF-Tu_GTP-bd"/>
</dbReference>
<dbReference type="CDD" id="cd03697">
    <property type="entry name" value="EFTU_II"/>
    <property type="match status" value="1"/>
</dbReference>
<evidence type="ECO:0000256" key="2">
    <source>
        <dbReference type="ARBA" id="ARBA00022723"/>
    </source>
</evidence>
<dbReference type="OrthoDB" id="9803139at2"/>
<dbReference type="RefSeq" id="WP_046138370.1">
    <property type="nucleotide sequence ID" value="NZ_LANJ01000011.1"/>
</dbReference>
<dbReference type="EC" id="3.6.5.3" evidence="13"/>
<dbReference type="PATRIC" id="fig|1293439.3.peg.377"/>
<dbReference type="PROSITE" id="PS00301">
    <property type="entry name" value="G_TR_1"/>
    <property type="match status" value="1"/>
</dbReference>
<dbReference type="InterPro" id="IPR004160">
    <property type="entry name" value="Transl_elong_EFTu/EF1A_C"/>
</dbReference>
<dbReference type="SUPFAM" id="SSF50447">
    <property type="entry name" value="Translation proteins"/>
    <property type="match status" value="1"/>
</dbReference>
<dbReference type="InterPro" id="IPR004161">
    <property type="entry name" value="EFTu-like_2"/>
</dbReference>
<comment type="subunit">
    <text evidence="11">Monomer. Heterotetramer composed of two EF-Ts.EF-Tu dimer complexes.</text>
</comment>
<evidence type="ECO:0000256" key="13">
    <source>
        <dbReference type="HAMAP-Rule" id="MF_00118"/>
    </source>
</evidence>
<keyword evidence="13" id="KW-0963">Cytoplasm</keyword>
<comment type="subunit">
    <text evidence="12">(Microbial infection) Upon infection by bacteriophage Qbeta, part of the viral RNA-dependent RNA polymerase complex, the other subunits are the viral replicase catalytic subunit (AC P14647), host ribosomal protein S1 and EF-Ts.</text>
</comment>
<dbReference type="InterPro" id="IPR004541">
    <property type="entry name" value="Transl_elong_EFTu/EF1A_bac/org"/>
</dbReference>
<evidence type="ECO:0000256" key="5">
    <source>
        <dbReference type="ARBA" id="ARBA00022801"/>
    </source>
</evidence>
<dbReference type="NCBIfam" id="NF009372">
    <property type="entry name" value="PRK12735.1"/>
    <property type="match status" value="1"/>
</dbReference>
<feature type="binding site" evidence="13">
    <location>
        <position position="26"/>
    </location>
    <ligand>
        <name>Mg(2+)</name>
        <dbReference type="ChEBI" id="CHEBI:18420"/>
    </ligand>
</feature>
<comment type="subcellular location">
    <subcellularLocation>
        <location evidence="13">Cytoplasm</location>
    </subcellularLocation>
</comment>
<dbReference type="GO" id="GO:0000287">
    <property type="term" value="F:magnesium ion binding"/>
    <property type="evidence" value="ECO:0007669"/>
    <property type="project" value="UniProtKB-UniRule"/>
</dbReference>
<dbReference type="CDD" id="cd01884">
    <property type="entry name" value="EF_Tu"/>
    <property type="match status" value="1"/>
</dbReference>
<evidence type="ECO:0000256" key="4">
    <source>
        <dbReference type="ARBA" id="ARBA00022768"/>
    </source>
</evidence>
<dbReference type="Pfam" id="PF00009">
    <property type="entry name" value="GTP_EFTU"/>
    <property type="match status" value="1"/>
</dbReference>
<dbReference type="Gene3D" id="2.40.30.10">
    <property type="entry name" value="Translation factors"/>
    <property type="match status" value="2"/>
</dbReference>
<dbReference type="GO" id="GO:0003924">
    <property type="term" value="F:GTPase activity"/>
    <property type="evidence" value="ECO:0007669"/>
    <property type="project" value="UniProtKB-UniRule"/>
</dbReference>
<evidence type="ECO:0000256" key="10">
    <source>
        <dbReference type="ARBA" id="ARBA00058140"/>
    </source>
</evidence>
<evidence type="ECO:0000256" key="1">
    <source>
        <dbReference type="ARBA" id="ARBA00007249"/>
    </source>
</evidence>
<evidence type="ECO:0000256" key="3">
    <source>
        <dbReference type="ARBA" id="ARBA00022741"/>
    </source>
</evidence>
<dbReference type="AlphaFoldDB" id="A0A0F5QEL9"/>
<evidence type="ECO:0000313" key="16">
    <source>
        <dbReference type="Proteomes" id="UP000033411"/>
    </source>
</evidence>
<dbReference type="PRINTS" id="PR00315">
    <property type="entry name" value="ELONGATNFCT"/>
</dbReference>
<dbReference type="FunFam" id="2.40.30.10:FF:000001">
    <property type="entry name" value="Elongation factor Tu"/>
    <property type="match status" value="1"/>
</dbReference>
<feature type="binding site" evidence="13">
    <location>
        <begin position="81"/>
        <end position="85"/>
    </location>
    <ligand>
        <name>GTP</name>
        <dbReference type="ChEBI" id="CHEBI:37565"/>
    </ligand>
</feature>
<reference evidence="15 16" key="1">
    <citation type="submission" date="2015-03" db="EMBL/GenBank/DDBJ databases">
        <authorList>
            <person name="Lepp D."/>
            <person name="Hassan Y.I."/>
            <person name="Li X.-Z."/>
            <person name="Zhou T."/>
        </authorList>
    </citation>
    <scope>NUCLEOTIDE SEQUENCE [LARGE SCALE GENOMIC DNA]</scope>
    <source>
        <strain evidence="15 16">E84</strain>
    </source>
</reference>
<keyword evidence="8 13" id="KW-0342">GTP-binding</keyword>
<dbReference type="PANTHER" id="PTHR43721">
    <property type="entry name" value="ELONGATION FACTOR TU-RELATED"/>
    <property type="match status" value="1"/>
</dbReference>